<dbReference type="AlphaFoldDB" id="A0A0E3Q0T6"/>
<organism evidence="3 4">
    <name type="scientific">Methanosarcina mazei WWM610</name>
    <dbReference type="NCBI Taxonomy" id="1434117"/>
    <lineage>
        <taxon>Archaea</taxon>
        <taxon>Methanobacteriati</taxon>
        <taxon>Methanobacteriota</taxon>
        <taxon>Stenosarchaea group</taxon>
        <taxon>Methanomicrobia</taxon>
        <taxon>Methanosarcinales</taxon>
        <taxon>Methanosarcinaceae</taxon>
        <taxon>Methanosarcina</taxon>
    </lineage>
</organism>
<evidence type="ECO:0000313" key="3">
    <source>
        <dbReference type="EMBL" id="AKB41790.1"/>
    </source>
</evidence>
<dbReference type="CDD" id="cd21695">
    <property type="entry name" value="GINS_B_archaea_Gins51"/>
    <property type="match status" value="1"/>
</dbReference>
<dbReference type="CDD" id="cd11714">
    <property type="entry name" value="GINS_A_archaea"/>
    <property type="match status" value="1"/>
</dbReference>
<name>A0A0E3Q0T6_METMZ</name>
<proteinExistence type="predicted"/>
<dbReference type="Pfam" id="PF22090">
    <property type="entry name" value="Gins51_C"/>
    <property type="match status" value="1"/>
</dbReference>
<accession>A0A0E3Q0T6</accession>
<dbReference type="RefSeq" id="WP_011033747.1">
    <property type="nucleotide sequence ID" value="NZ_CP009509.1"/>
</dbReference>
<dbReference type="HOGENOM" id="CLU_104918_0_0_2"/>
<evidence type="ECO:0000259" key="2">
    <source>
        <dbReference type="Pfam" id="PF22090"/>
    </source>
</evidence>
<dbReference type="PATRIC" id="fig|1434117.4.peg.3556"/>
<feature type="region of interest" description="Disordered" evidence="1">
    <location>
        <begin position="141"/>
        <end position="170"/>
    </location>
</feature>
<dbReference type="InterPro" id="IPR054314">
    <property type="entry name" value="Gins51_C"/>
</dbReference>
<dbReference type="EMBL" id="CP009509">
    <property type="protein sequence ID" value="AKB41790.1"/>
    <property type="molecule type" value="Genomic_DNA"/>
</dbReference>
<dbReference type="GeneID" id="24852581"/>
<evidence type="ECO:0000256" key="1">
    <source>
        <dbReference type="SAM" id="MobiDB-lite"/>
    </source>
</evidence>
<protein>
    <recommendedName>
        <fullName evidence="2">Gins51 C-terminal domain-containing protein</fullName>
    </recommendedName>
</protein>
<feature type="domain" description="Gins51 C-terminal" evidence="2">
    <location>
        <begin position="181"/>
        <end position="224"/>
    </location>
</feature>
<gene>
    <name evidence="3" type="ORF">MSMAW_2799</name>
</gene>
<dbReference type="Gene3D" id="1.20.58.1030">
    <property type="match status" value="1"/>
</dbReference>
<dbReference type="Gene3D" id="3.40.5.50">
    <property type="match status" value="1"/>
</dbReference>
<feature type="compositionally biased region" description="Basic and acidic residues" evidence="1">
    <location>
        <begin position="147"/>
        <end position="167"/>
    </location>
</feature>
<dbReference type="Proteomes" id="UP000033058">
    <property type="component" value="Chromosome"/>
</dbReference>
<evidence type="ECO:0000313" key="4">
    <source>
        <dbReference type="Proteomes" id="UP000033058"/>
    </source>
</evidence>
<sequence>MDIEGISQTLYKEKNQTLKTIPADFYREAEKYIRELEKEISKINNPRSPESKMLNDEHERALSDLETIFMKRIGKVITRATIQSHADKPISKDIEKLLPAEKLLYDLVLQGIEAAKVELLGPILYPDSGKTARWPCVWSSKQAPAPDHPEAKKGEEITASAEGKENGIDTGKNNINEEYVVVRVLKDLPTFTGADGRNYTVNAEDVVVLPQLNATGLIKRNAAKLIAAGDKSSEEKISEKN</sequence>
<reference evidence="3 4" key="1">
    <citation type="submission" date="2014-07" db="EMBL/GenBank/DDBJ databases">
        <title>Methanogenic archaea and the global carbon cycle.</title>
        <authorList>
            <person name="Henriksen J.R."/>
            <person name="Luke J."/>
            <person name="Reinhart S."/>
            <person name="Benedict M.N."/>
            <person name="Youngblut N.D."/>
            <person name="Metcalf M.E."/>
            <person name="Whitaker R.J."/>
            <person name="Metcalf W.W."/>
        </authorList>
    </citation>
    <scope>NUCLEOTIDE SEQUENCE [LARGE SCALE GENOMIC DNA]</scope>
    <source>
        <strain evidence="3 4">WWM610</strain>
    </source>
</reference>